<sequence>MLQINYNMFRDLNLNDERANRGDVMRLLNVDYKNILLLIFILLISKVKKV</sequence>
<dbReference type="EMBL" id="UFYD01000001">
    <property type="protein sequence ID" value="STD12481.1"/>
    <property type="molecule type" value="Genomic_DNA"/>
</dbReference>
<name>A0A7Z7LZN0_9FLAO</name>
<protein>
    <submittedName>
        <fullName evidence="1">Uncharacterized protein</fullName>
    </submittedName>
</protein>
<evidence type="ECO:0000313" key="2">
    <source>
        <dbReference type="Proteomes" id="UP000254876"/>
    </source>
</evidence>
<proteinExistence type="predicted"/>
<evidence type="ECO:0000313" key="1">
    <source>
        <dbReference type="EMBL" id="STD12481.1"/>
    </source>
</evidence>
<dbReference type="AlphaFoldDB" id="A0A7Z7LZN0"/>
<comment type="caution">
    <text evidence="1">The sequence shown here is derived from an EMBL/GenBank/DDBJ whole genome shotgun (WGS) entry which is preliminary data.</text>
</comment>
<organism evidence="1 2">
    <name type="scientific">Elizabethkingia anophelis</name>
    <dbReference type="NCBI Taxonomy" id="1117645"/>
    <lineage>
        <taxon>Bacteria</taxon>
        <taxon>Pseudomonadati</taxon>
        <taxon>Bacteroidota</taxon>
        <taxon>Flavobacteriia</taxon>
        <taxon>Flavobacteriales</taxon>
        <taxon>Weeksellaceae</taxon>
        <taxon>Elizabethkingia</taxon>
    </lineage>
</organism>
<gene>
    <name evidence="1" type="ORF">NCTC10588_03607</name>
</gene>
<dbReference type="Proteomes" id="UP000254876">
    <property type="component" value="Unassembled WGS sequence"/>
</dbReference>
<accession>A0A7Z7LZN0</accession>
<reference evidence="1 2" key="1">
    <citation type="submission" date="2018-06" db="EMBL/GenBank/DDBJ databases">
        <authorList>
            <consortium name="Pathogen Informatics"/>
            <person name="Doyle S."/>
        </authorList>
    </citation>
    <scope>NUCLEOTIDE SEQUENCE [LARGE SCALE GENOMIC DNA]</scope>
    <source>
        <strain evidence="1 2">NCTC10588</strain>
    </source>
</reference>